<evidence type="ECO:0000313" key="3">
    <source>
        <dbReference type="EMBL" id="TKG27977.1"/>
    </source>
</evidence>
<reference evidence="2" key="3">
    <citation type="journal article" date="2018" name="Nature">
        <title>A major lineage of non-tailed dsDNA viruses as unrecognized killers of marine bacteria.</title>
        <authorList>
            <person name="Kauffman K.M."/>
            <person name="Hussain F.A."/>
            <person name="Yang J."/>
            <person name="Arevalo P."/>
            <person name="Brown J.M."/>
            <person name="Chang W.K."/>
            <person name="VanInsberghe D."/>
            <person name="Elsherbini J."/>
            <person name="Sharma R.S."/>
            <person name="Cutler M.B."/>
            <person name="Kelly L."/>
            <person name="Polz M.F."/>
        </authorList>
    </citation>
    <scope>NUCLEOTIDE SEQUENCE</scope>
    <source>
        <strain evidence="2">10N.222.48.A2</strain>
    </source>
</reference>
<dbReference type="Proteomes" id="UP000235579">
    <property type="component" value="Unassembled WGS sequence"/>
</dbReference>
<evidence type="ECO:0000256" key="1">
    <source>
        <dbReference type="SAM" id="SignalP"/>
    </source>
</evidence>
<gene>
    <name evidence="2" type="ORF">BCS92_02185</name>
    <name evidence="3" type="ORF">FC057_22580</name>
</gene>
<name>A0A2N7NCM7_9VIBR</name>
<sequence>MSNLNRKFIALIILGTTFSFAGGLQAATCKSSSQLLQEKMSRYGMPEFPSLLEDCGLNELINGFGGEIFKSIKLPDFGNFCGYSAKDIGNWYGVDMPDSIGTGVGYKFNDVKPSSLVNGSELFESGSGLGLRMDVE</sequence>
<dbReference type="RefSeq" id="WP_102258370.1">
    <property type="nucleotide sequence ID" value="NZ_MDBG01000002.1"/>
</dbReference>
<reference evidence="4" key="1">
    <citation type="submission" date="2016-07" db="EMBL/GenBank/DDBJ databases">
        <title>Nontailed viruses are major unrecognized killers of bacteria in the ocean.</title>
        <authorList>
            <person name="Kauffman K."/>
            <person name="Hussain F."/>
            <person name="Yang J."/>
            <person name="Arevalo P."/>
            <person name="Brown J."/>
            <person name="Cutler M."/>
            <person name="Kelly L."/>
            <person name="Polz M.F."/>
        </authorList>
    </citation>
    <scope>NUCLEOTIDE SEQUENCE [LARGE SCALE GENOMIC DNA]</scope>
    <source>
        <strain evidence="4">10N.222.48.A2</strain>
    </source>
</reference>
<comment type="caution">
    <text evidence="2">The sequence shown here is derived from an EMBL/GenBank/DDBJ whole genome shotgun (WGS) entry which is preliminary data.</text>
</comment>
<dbReference type="AlphaFoldDB" id="A0A2N7NCM7"/>
<evidence type="ECO:0000313" key="4">
    <source>
        <dbReference type="Proteomes" id="UP000235579"/>
    </source>
</evidence>
<keyword evidence="1" id="KW-0732">Signal</keyword>
<proteinExistence type="predicted"/>
<feature type="signal peptide" evidence="1">
    <location>
        <begin position="1"/>
        <end position="21"/>
    </location>
</feature>
<evidence type="ECO:0000313" key="5">
    <source>
        <dbReference type="Proteomes" id="UP000308018"/>
    </source>
</evidence>
<accession>A0A2N7NCM7</accession>
<reference evidence="3 5" key="4">
    <citation type="submission" date="2019-04" db="EMBL/GenBank/DDBJ databases">
        <title>A reverse ecology approach based on a biological definition of microbial populations.</title>
        <authorList>
            <person name="Arevalo P."/>
            <person name="Vaninsberghe D."/>
            <person name="Elsherbini J."/>
            <person name="Gore J."/>
            <person name="Polz M."/>
        </authorList>
    </citation>
    <scope>NUCLEOTIDE SEQUENCE [LARGE SCALE GENOMIC DNA]</scope>
    <source>
        <strain evidence="3 5">10N.222.45.A8</strain>
    </source>
</reference>
<organism evidence="2 4">
    <name type="scientific">Vibrio tasmaniensis</name>
    <dbReference type="NCBI Taxonomy" id="212663"/>
    <lineage>
        <taxon>Bacteria</taxon>
        <taxon>Pseudomonadati</taxon>
        <taxon>Pseudomonadota</taxon>
        <taxon>Gammaproteobacteria</taxon>
        <taxon>Vibrionales</taxon>
        <taxon>Vibrionaceae</taxon>
        <taxon>Vibrio</taxon>
    </lineage>
</organism>
<dbReference type="EMBL" id="SYVV01000043">
    <property type="protein sequence ID" value="TKG27977.1"/>
    <property type="molecule type" value="Genomic_DNA"/>
</dbReference>
<feature type="chain" id="PRO_5030054065" evidence="1">
    <location>
        <begin position="22"/>
        <end position="136"/>
    </location>
</feature>
<reference evidence="2" key="2">
    <citation type="submission" date="2016-07" db="EMBL/GenBank/DDBJ databases">
        <authorList>
            <person name="Wan K."/>
            <person name="Booth B."/>
            <person name="Spirohn K."/>
            <person name="Hao T."/>
            <person name="Hu Y."/>
            <person name="Calderwood M."/>
            <person name="Hill D."/>
            <person name="Mohr S."/>
            <person name="Vidal M."/>
            <person name="Celniker S."/>
            <person name="Perrimon N."/>
        </authorList>
    </citation>
    <scope>NUCLEOTIDE SEQUENCE</scope>
    <source>
        <strain evidence="2">10N.222.48.A2</strain>
    </source>
</reference>
<protein>
    <submittedName>
        <fullName evidence="2">Uncharacterized protein</fullName>
    </submittedName>
</protein>
<dbReference type="EMBL" id="MDBP01000080">
    <property type="protein sequence ID" value="PMP09956.1"/>
    <property type="molecule type" value="Genomic_DNA"/>
</dbReference>
<dbReference type="Proteomes" id="UP000308018">
    <property type="component" value="Unassembled WGS sequence"/>
</dbReference>
<evidence type="ECO:0000313" key="2">
    <source>
        <dbReference type="EMBL" id="PMP09956.1"/>
    </source>
</evidence>